<comment type="caution">
    <text evidence="2">The sequence shown here is derived from an EMBL/GenBank/DDBJ whole genome shotgun (WGS) entry which is preliminary data.</text>
</comment>
<gene>
    <name evidence="2" type="ORF">FQP90_07305</name>
</gene>
<sequence>MTNLYLFHGGAPGLKVGDRVLPPTETRVKSQALAASLELGFGKIAQQLDKVYMTTDVKLARAYAGMWTDPASASSPAGGGVVYRVEVEDGTLEADKDLLSSPGVSYQASSAVVVDIQYSYVAFDKEEITTTLNRVLSAHEVNVADKAKQATESPAVSSPAGSSFFRPIPSS</sequence>
<dbReference type="Proteomes" id="UP000316500">
    <property type="component" value="Unassembled WGS sequence"/>
</dbReference>
<dbReference type="OrthoDB" id="4236082at2"/>
<dbReference type="EMBL" id="VNFK01000004">
    <property type="protein sequence ID" value="TVU64850.1"/>
    <property type="molecule type" value="Genomic_DNA"/>
</dbReference>
<protein>
    <submittedName>
        <fullName evidence="2">Uncharacterized protein</fullName>
    </submittedName>
</protein>
<evidence type="ECO:0000313" key="2">
    <source>
        <dbReference type="EMBL" id="TVU64850.1"/>
    </source>
</evidence>
<name>A0A558H6V2_PAENT</name>
<dbReference type="AlphaFoldDB" id="A0A558H6V2"/>
<evidence type="ECO:0000256" key="1">
    <source>
        <dbReference type="SAM" id="MobiDB-lite"/>
    </source>
</evidence>
<dbReference type="RefSeq" id="WP_144649056.1">
    <property type="nucleotide sequence ID" value="NZ_VNFK01000004.1"/>
</dbReference>
<feature type="region of interest" description="Disordered" evidence="1">
    <location>
        <begin position="147"/>
        <end position="171"/>
    </location>
</feature>
<feature type="compositionally biased region" description="Polar residues" evidence="1">
    <location>
        <begin position="150"/>
        <end position="161"/>
    </location>
</feature>
<evidence type="ECO:0000313" key="3">
    <source>
        <dbReference type="Proteomes" id="UP000316500"/>
    </source>
</evidence>
<proteinExistence type="predicted"/>
<reference evidence="2 3" key="1">
    <citation type="submission" date="2019-07" db="EMBL/GenBank/DDBJ databases">
        <title>Diversity of Bacteria from Kongsfjorden, Arctic.</title>
        <authorList>
            <person name="Yu Y."/>
        </authorList>
    </citation>
    <scope>NUCLEOTIDE SEQUENCE [LARGE SCALE GENOMIC DNA]</scope>
    <source>
        <strain evidence="2 3">SM1928</strain>
    </source>
</reference>
<organism evidence="2 3">
    <name type="scientific">Paenarthrobacter nitroguajacolicus</name>
    <name type="common">Arthrobacter nitroguajacolicus</name>
    <dbReference type="NCBI Taxonomy" id="211146"/>
    <lineage>
        <taxon>Bacteria</taxon>
        <taxon>Bacillati</taxon>
        <taxon>Actinomycetota</taxon>
        <taxon>Actinomycetes</taxon>
        <taxon>Micrococcales</taxon>
        <taxon>Micrococcaceae</taxon>
        <taxon>Paenarthrobacter</taxon>
    </lineage>
</organism>
<accession>A0A558H6V2</accession>